<dbReference type="Proteomes" id="UP001165960">
    <property type="component" value="Unassembled WGS sequence"/>
</dbReference>
<gene>
    <name evidence="1" type="ORF">DSO57_1018435</name>
</gene>
<name>A0ACC2UEN5_9FUNG</name>
<protein>
    <submittedName>
        <fullName evidence="1">Uncharacterized protein</fullName>
    </submittedName>
</protein>
<keyword evidence="2" id="KW-1185">Reference proteome</keyword>
<organism evidence="1 2">
    <name type="scientific">Entomophthora muscae</name>
    <dbReference type="NCBI Taxonomy" id="34485"/>
    <lineage>
        <taxon>Eukaryota</taxon>
        <taxon>Fungi</taxon>
        <taxon>Fungi incertae sedis</taxon>
        <taxon>Zoopagomycota</taxon>
        <taxon>Entomophthoromycotina</taxon>
        <taxon>Entomophthoromycetes</taxon>
        <taxon>Entomophthorales</taxon>
        <taxon>Entomophthoraceae</taxon>
        <taxon>Entomophthora</taxon>
    </lineage>
</organism>
<accession>A0ACC2UEN5</accession>
<reference evidence="1" key="1">
    <citation type="submission" date="2022-04" db="EMBL/GenBank/DDBJ databases">
        <title>Genome of the entomopathogenic fungus Entomophthora muscae.</title>
        <authorList>
            <person name="Elya C."/>
            <person name="Lovett B.R."/>
            <person name="Lee E."/>
            <person name="Macias A.M."/>
            <person name="Hajek A.E."/>
            <person name="De Bivort B.L."/>
            <person name="Kasson M.T."/>
            <person name="De Fine Licht H.H."/>
            <person name="Stajich J.E."/>
        </authorList>
    </citation>
    <scope>NUCLEOTIDE SEQUENCE</scope>
    <source>
        <strain evidence="1">Berkeley</strain>
    </source>
</reference>
<comment type="caution">
    <text evidence="1">The sequence shown here is derived from an EMBL/GenBank/DDBJ whole genome shotgun (WGS) entry which is preliminary data.</text>
</comment>
<sequence length="174" mass="19228">MGFSIYLPHNPTNRPLASILFLGGMTCSDESFFQQAGAIRRASELGLALICPDTSPRNTGIDGEDGCYDLGSGASFYVDATEPKWAKHYNMYSYITHEFRDLIFKEFPLVLYPVDLSNTSRTLNACQFRVILWAAMAHYLLPSATPACSSAARHSRPSAIHPRTSGEGRCLRSI</sequence>
<evidence type="ECO:0000313" key="1">
    <source>
        <dbReference type="EMBL" id="KAJ9085001.1"/>
    </source>
</evidence>
<evidence type="ECO:0000313" key="2">
    <source>
        <dbReference type="Proteomes" id="UP001165960"/>
    </source>
</evidence>
<dbReference type="EMBL" id="QTSX02000790">
    <property type="protein sequence ID" value="KAJ9085001.1"/>
    <property type="molecule type" value="Genomic_DNA"/>
</dbReference>
<proteinExistence type="predicted"/>